<keyword evidence="3" id="KW-1185">Reference proteome</keyword>
<keyword evidence="1" id="KW-0472">Membrane</keyword>
<evidence type="ECO:0000256" key="1">
    <source>
        <dbReference type="SAM" id="Phobius"/>
    </source>
</evidence>
<dbReference type="AlphaFoldDB" id="A0A8J3PGF7"/>
<feature type="transmembrane region" description="Helical" evidence="1">
    <location>
        <begin position="69"/>
        <end position="90"/>
    </location>
</feature>
<evidence type="ECO:0000313" key="3">
    <source>
        <dbReference type="Proteomes" id="UP000660339"/>
    </source>
</evidence>
<dbReference type="RefSeq" id="WP_166379120.1">
    <property type="nucleotide sequence ID" value="NZ_BONJ01000028.1"/>
</dbReference>
<proteinExistence type="predicted"/>
<feature type="transmembrane region" description="Helical" evidence="1">
    <location>
        <begin position="252"/>
        <end position="271"/>
    </location>
</feature>
<feature type="transmembrane region" description="Helical" evidence="1">
    <location>
        <begin position="153"/>
        <end position="176"/>
    </location>
</feature>
<feature type="transmembrane region" description="Helical" evidence="1">
    <location>
        <begin position="96"/>
        <end position="116"/>
    </location>
</feature>
<feature type="transmembrane region" description="Helical" evidence="1">
    <location>
        <begin position="197"/>
        <end position="215"/>
    </location>
</feature>
<evidence type="ECO:0000313" key="2">
    <source>
        <dbReference type="EMBL" id="GIG16741.1"/>
    </source>
</evidence>
<feature type="transmembrane region" description="Helical" evidence="1">
    <location>
        <begin position="221"/>
        <end position="240"/>
    </location>
</feature>
<dbReference type="EMBL" id="BONJ01000028">
    <property type="protein sequence ID" value="GIG16741.1"/>
    <property type="molecule type" value="Genomic_DNA"/>
</dbReference>
<reference evidence="2" key="1">
    <citation type="submission" date="2021-01" db="EMBL/GenBank/DDBJ databases">
        <title>Whole genome shotgun sequence of Catellatospora methionotrophica NBRC 14553.</title>
        <authorList>
            <person name="Komaki H."/>
            <person name="Tamura T."/>
        </authorList>
    </citation>
    <scope>NUCLEOTIDE SEQUENCE</scope>
    <source>
        <strain evidence="2">NBRC 14553</strain>
    </source>
</reference>
<feature type="transmembrane region" description="Helical" evidence="1">
    <location>
        <begin position="31"/>
        <end position="48"/>
    </location>
</feature>
<feature type="transmembrane region" description="Helical" evidence="1">
    <location>
        <begin position="277"/>
        <end position="300"/>
    </location>
</feature>
<evidence type="ECO:0008006" key="4">
    <source>
        <dbReference type="Google" id="ProtNLM"/>
    </source>
</evidence>
<gene>
    <name evidence="2" type="ORF">Cme02nite_50730</name>
</gene>
<protein>
    <recommendedName>
        <fullName evidence="4">EamA domain-containing protein</fullName>
    </recommendedName>
</protein>
<name>A0A8J3PGF7_9ACTN</name>
<sequence length="310" mass="31235">MTGLALVVVAVVLQAAGNGLLSENLSGTESLLLSFLAFGIATVVFLGVDRWRTRDAAAGAGGRRLPPGAGRALVLLNVATAVTFLSFFWSLSLIPAPLAVAVEASIGPLILTGVRWRTLAGAQRTGQLLLGGVTVALAVAAANRIIVDSTTAVSTQLFGVAVAAVAGASAAGIAVLSYRLGELRVSPARVTAHRFHLTYAAAAVLLAVTSGWSTVDALGGRAGFLLLVATLGTALPLFILQAGLQTTPPMKASMVVSALPGLTYLAASAAGRQGFDAVTFVLIGGSIVLAFAGPALISVLERRTAAEVSA</sequence>
<keyword evidence="1" id="KW-0812">Transmembrane</keyword>
<dbReference type="Proteomes" id="UP000660339">
    <property type="component" value="Unassembled WGS sequence"/>
</dbReference>
<organism evidence="2 3">
    <name type="scientific">Catellatospora methionotrophica</name>
    <dbReference type="NCBI Taxonomy" id="121620"/>
    <lineage>
        <taxon>Bacteria</taxon>
        <taxon>Bacillati</taxon>
        <taxon>Actinomycetota</taxon>
        <taxon>Actinomycetes</taxon>
        <taxon>Micromonosporales</taxon>
        <taxon>Micromonosporaceae</taxon>
        <taxon>Catellatospora</taxon>
    </lineage>
</organism>
<feature type="transmembrane region" description="Helical" evidence="1">
    <location>
        <begin position="128"/>
        <end position="147"/>
    </location>
</feature>
<keyword evidence="1" id="KW-1133">Transmembrane helix</keyword>
<comment type="caution">
    <text evidence="2">The sequence shown here is derived from an EMBL/GenBank/DDBJ whole genome shotgun (WGS) entry which is preliminary data.</text>
</comment>
<accession>A0A8J3PGF7</accession>